<dbReference type="Proteomes" id="UP000219167">
    <property type="component" value="Unassembled WGS sequence"/>
</dbReference>
<evidence type="ECO:0000313" key="3">
    <source>
        <dbReference type="EMBL" id="SOC44808.1"/>
    </source>
</evidence>
<evidence type="ECO:0008006" key="5">
    <source>
        <dbReference type="Google" id="ProtNLM"/>
    </source>
</evidence>
<keyword evidence="2" id="KW-1133">Transmembrane helix</keyword>
<sequence length="144" mass="15274">MTQHEENGDQPRGWSALAVSKDPSDRPRNGKSLIWFGIFALMIGWTGLCLLGYLAVDPLITWLKVIVLGVVDGGQGLAEAVGGKVAGETVQLLKSTGIAGQILGFAEMIAKPAILAIWFLGIVVLTVLPAVVSFALRIVRGPIR</sequence>
<feature type="region of interest" description="Disordered" evidence="1">
    <location>
        <begin position="1"/>
        <end position="27"/>
    </location>
</feature>
<evidence type="ECO:0000256" key="1">
    <source>
        <dbReference type="SAM" id="MobiDB-lite"/>
    </source>
</evidence>
<organism evidence="3 4">
    <name type="scientific">Rhizobium subbaraonis</name>
    <dbReference type="NCBI Taxonomy" id="908946"/>
    <lineage>
        <taxon>Bacteria</taxon>
        <taxon>Pseudomonadati</taxon>
        <taxon>Pseudomonadota</taxon>
        <taxon>Alphaproteobacteria</taxon>
        <taxon>Hyphomicrobiales</taxon>
        <taxon>Rhizobiaceae</taxon>
        <taxon>Rhizobium/Agrobacterium group</taxon>
        <taxon>Rhizobium</taxon>
    </lineage>
</organism>
<protein>
    <recommendedName>
        <fullName evidence="5">Transmembrane protein</fullName>
    </recommendedName>
</protein>
<keyword evidence="4" id="KW-1185">Reference proteome</keyword>
<keyword evidence="2" id="KW-0472">Membrane</keyword>
<dbReference type="EMBL" id="OBQD01000013">
    <property type="protein sequence ID" value="SOC44808.1"/>
    <property type="molecule type" value="Genomic_DNA"/>
</dbReference>
<feature type="transmembrane region" description="Helical" evidence="2">
    <location>
        <begin position="33"/>
        <end position="56"/>
    </location>
</feature>
<gene>
    <name evidence="3" type="ORF">SAMN05892877_113110</name>
</gene>
<accession>A0A285UTV8</accession>
<dbReference type="RefSeq" id="WP_141402081.1">
    <property type="nucleotide sequence ID" value="NZ_OBQD01000013.1"/>
</dbReference>
<dbReference type="OrthoDB" id="9859081at2"/>
<name>A0A285UTV8_9HYPH</name>
<evidence type="ECO:0000256" key="2">
    <source>
        <dbReference type="SAM" id="Phobius"/>
    </source>
</evidence>
<evidence type="ECO:0000313" key="4">
    <source>
        <dbReference type="Proteomes" id="UP000219167"/>
    </source>
</evidence>
<proteinExistence type="predicted"/>
<feature type="transmembrane region" description="Helical" evidence="2">
    <location>
        <begin position="113"/>
        <end position="136"/>
    </location>
</feature>
<reference evidence="3 4" key="1">
    <citation type="submission" date="2017-08" db="EMBL/GenBank/DDBJ databases">
        <authorList>
            <person name="de Groot N.N."/>
        </authorList>
    </citation>
    <scope>NUCLEOTIDE SEQUENCE [LARGE SCALE GENOMIC DNA]</scope>
    <source>
        <strain evidence="3 4">JC85</strain>
    </source>
</reference>
<keyword evidence="2" id="KW-0812">Transmembrane</keyword>
<dbReference type="AlphaFoldDB" id="A0A285UTV8"/>